<feature type="transmembrane region" description="Helical" evidence="1">
    <location>
        <begin position="285"/>
        <end position="305"/>
    </location>
</feature>
<gene>
    <name evidence="2" type="ORF">M0G41_02230</name>
</gene>
<dbReference type="EMBL" id="JALNMH010000001">
    <property type="protein sequence ID" value="MCK7592482.1"/>
    <property type="molecule type" value="Genomic_DNA"/>
</dbReference>
<feature type="transmembrane region" description="Helical" evidence="1">
    <location>
        <begin position="94"/>
        <end position="112"/>
    </location>
</feature>
<sequence length="382" mass="42177">MASDPHPSTNALAQPVQRRCENCQRELLGEHCYACGQPTRGLVRHFGSILGDFFDSVFDLDSRIFRTLGPLFFRPGFLSREYFSGRRVRYVSPVRLFVFLCIVAFFALRLVVETDVRFDGGSQFDALDSVEAVETERDALLAELDRSIAQLGPGAPGVAGIETARQAVIGSAAKRIAELRGDAPADAATADEAPVPPELRFGDRPWDAEANPLRLDWLPEAGNRHLNDWIGRGRDNIARVRQDPALLVDAFIQSLPSTFFVLLPLFALLLKLFYAFKRRLYMEHLIVALHSHAFLCAALLLLAALDGGSRLLTEDSLGHRLIGLLELGVGLWMPVYLWLMQKRVYGQGVIMTSLKFAALGTLYMALLGIGTLVTLLASLVAL</sequence>
<evidence type="ECO:0000313" key="3">
    <source>
        <dbReference type="Proteomes" id="UP001431449"/>
    </source>
</evidence>
<feature type="transmembrane region" description="Helical" evidence="1">
    <location>
        <begin position="360"/>
        <end position="381"/>
    </location>
</feature>
<dbReference type="InterPro" id="IPR022134">
    <property type="entry name" value="DUF3667"/>
</dbReference>
<feature type="transmembrane region" description="Helical" evidence="1">
    <location>
        <begin position="317"/>
        <end position="339"/>
    </location>
</feature>
<dbReference type="RefSeq" id="WP_248204675.1">
    <property type="nucleotide sequence ID" value="NZ_JALNMH010000001.1"/>
</dbReference>
<name>A0ABT0GEM5_9GAMM</name>
<keyword evidence="3" id="KW-1185">Reference proteome</keyword>
<comment type="caution">
    <text evidence="2">The sequence shown here is derived from an EMBL/GenBank/DDBJ whole genome shotgun (WGS) entry which is preliminary data.</text>
</comment>
<dbReference type="Proteomes" id="UP001431449">
    <property type="component" value="Unassembled WGS sequence"/>
</dbReference>
<keyword evidence="1" id="KW-1133">Transmembrane helix</keyword>
<reference evidence="2" key="1">
    <citation type="submission" date="2022-04" db="EMBL/GenBank/DDBJ databases">
        <title>Lysobacter sp. CAU 1642 isolated from sea sand.</title>
        <authorList>
            <person name="Kim W."/>
        </authorList>
    </citation>
    <scope>NUCLEOTIDE SEQUENCE</scope>
    <source>
        <strain evidence="2">CAU 1642</strain>
    </source>
</reference>
<evidence type="ECO:0000256" key="1">
    <source>
        <dbReference type="SAM" id="Phobius"/>
    </source>
</evidence>
<organism evidence="2 3">
    <name type="scientific">Pseudomarimonas salicorniae</name>
    <dbReference type="NCBI Taxonomy" id="2933270"/>
    <lineage>
        <taxon>Bacteria</taxon>
        <taxon>Pseudomonadati</taxon>
        <taxon>Pseudomonadota</taxon>
        <taxon>Gammaproteobacteria</taxon>
        <taxon>Lysobacterales</taxon>
        <taxon>Lysobacteraceae</taxon>
        <taxon>Pseudomarimonas</taxon>
    </lineage>
</organism>
<keyword evidence="1" id="KW-0472">Membrane</keyword>
<feature type="transmembrane region" description="Helical" evidence="1">
    <location>
        <begin position="250"/>
        <end position="273"/>
    </location>
</feature>
<proteinExistence type="predicted"/>
<dbReference type="Pfam" id="PF12412">
    <property type="entry name" value="DUF3667"/>
    <property type="match status" value="1"/>
</dbReference>
<accession>A0ABT0GEM5</accession>
<keyword evidence="1" id="KW-0812">Transmembrane</keyword>
<evidence type="ECO:0000313" key="2">
    <source>
        <dbReference type="EMBL" id="MCK7592482.1"/>
    </source>
</evidence>
<protein>
    <submittedName>
        <fullName evidence="2">DUF3667 domain-containing protein</fullName>
    </submittedName>
</protein>